<comment type="caution">
    <text evidence="4">The sequence shown here is derived from an EMBL/GenBank/DDBJ whole genome shotgun (WGS) entry which is preliminary data.</text>
</comment>
<dbReference type="InterPro" id="IPR000182">
    <property type="entry name" value="GNAT_dom"/>
</dbReference>
<proteinExistence type="predicted"/>
<evidence type="ECO:0000256" key="2">
    <source>
        <dbReference type="ARBA" id="ARBA00023315"/>
    </source>
</evidence>
<dbReference type="InterPro" id="IPR050832">
    <property type="entry name" value="Bact_Acetyltransf"/>
</dbReference>
<dbReference type="OrthoDB" id="2436196at2"/>
<organism evidence="4 5">
    <name type="scientific">Salibaculum griseiflavum</name>
    <dbReference type="NCBI Taxonomy" id="1914409"/>
    <lineage>
        <taxon>Bacteria</taxon>
        <taxon>Pseudomonadati</taxon>
        <taxon>Pseudomonadota</taxon>
        <taxon>Alphaproteobacteria</taxon>
        <taxon>Rhodobacterales</taxon>
        <taxon>Roseobacteraceae</taxon>
        <taxon>Salibaculum</taxon>
    </lineage>
</organism>
<name>A0A2V1P219_9RHOB</name>
<dbReference type="EMBL" id="QETF01000014">
    <property type="protein sequence ID" value="PWG16366.1"/>
    <property type="molecule type" value="Genomic_DNA"/>
</dbReference>
<protein>
    <submittedName>
        <fullName evidence="4">N-acetyltransferase</fullName>
    </submittedName>
</protein>
<feature type="domain" description="N-acetyltransferase" evidence="3">
    <location>
        <begin position="5"/>
        <end position="171"/>
    </location>
</feature>
<dbReference type="PANTHER" id="PTHR43877:SF2">
    <property type="entry name" value="AMINOALKYLPHOSPHONATE N-ACETYLTRANSFERASE-RELATED"/>
    <property type="match status" value="1"/>
</dbReference>
<dbReference type="Proteomes" id="UP000245293">
    <property type="component" value="Unassembled WGS sequence"/>
</dbReference>
<evidence type="ECO:0000313" key="4">
    <source>
        <dbReference type="EMBL" id="PWG16366.1"/>
    </source>
</evidence>
<accession>A0A2V1P219</accession>
<evidence type="ECO:0000313" key="5">
    <source>
        <dbReference type="Proteomes" id="UP000245293"/>
    </source>
</evidence>
<keyword evidence="2" id="KW-0012">Acyltransferase</keyword>
<sequence>MTKARIIPPETSQDIDAVQKLCWDYRDYLIGLSPFDAQLIELFYPQDKYAALMDRVAEEHAPPTGLIRLAKLGEAPVGCGMVHSLPDGSAEIKRVYVTEAARGTGTGYAIMNALIEGCRDLGFERILMDTSKPLEAAQRLYLSMGFKRRGPYQDVPPIAEGHMLYFEMDLS</sequence>
<dbReference type="PANTHER" id="PTHR43877">
    <property type="entry name" value="AMINOALKYLPHOSPHONATE N-ACETYLTRANSFERASE-RELATED-RELATED"/>
    <property type="match status" value="1"/>
</dbReference>
<dbReference type="PROSITE" id="PS51186">
    <property type="entry name" value="GNAT"/>
    <property type="match status" value="1"/>
</dbReference>
<dbReference type="SUPFAM" id="SSF55729">
    <property type="entry name" value="Acyl-CoA N-acyltransferases (Nat)"/>
    <property type="match status" value="1"/>
</dbReference>
<keyword evidence="5" id="KW-1185">Reference proteome</keyword>
<evidence type="ECO:0000259" key="3">
    <source>
        <dbReference type="PROSITE" id="PS51186"/>
    </source>
</evidence>
<keyword evidence="1 4" id="KW-0808">Transferase</keyword>
<dbReference type="InterPro" id="IPR016181">
    <property type="entry name" value="Acyl_CoA_acyltransferase"/>
</dbReference>
<gene>
    <name evidence="4" type="ORF">DFK10_12045</name>
</gene>
<dbReference type="Gene3D" id="3.40.630.30">
    <property type="match status" value="1"/>
</dbReference>
<dbReference type="RefSeq" id="WP_109389284.1">
    <property type="nucleotide sequence ID" value="NZ_QETF01000014.1"/>
</dbReference>
<dbReference type="AlphaFoldDB" id="A0A2V1P219"/>
<dbReference type="Pfam" id="PF00583">
    <property type="entry name" value="Acetyltransf_1"/>
    <property type="match status" value="1"/>
</dbReference>
<reference evidence="5" key="1">
    <citation type="submission" date="2018-05" db="EMBL/GenBank/DDBJ databases">
        <authorList>
            <person name="Du Z."/>
            <person name="Wang X."/>
        </authorList>
    </citation>
    <scope>NUCLEOTIDE SEQUENCE [LARGE SCALE GENOMIC DNA]</scope>
    <source>
        <strain evidence="5">WDS4C29</strain>
    </source>
</reference>
<dbReference type="GO" id="GO:0016747">
    <property type="term" value="F:acyltransferase activity, transferring groups other than amino-acyl groups"/>
    <property type="evidence" value="ECO:0007669"/>
    <property type="project" value="InterPro"/>
</dbReference>
<evidence type="ECO:0000256" key="1">
    <source>
        <dbReference type="ARBA" id="ARBA00022679"/>
    </source>
</evidence>
<dbReference type="CDD" id="cd04301">
    <property type="entry name" value="NAT_SF"/>
    <property type="match status" value="1"/>
</dbReference>